<protein>
    <recommendedName>
        <fullName evidence="2">Inner membrane protein YgaP-like transmembrane domain-containing protein</fullName>
    </recommendedName>
</protein>
<organism evidence="3 4">
    <name type="scientific">Bradyrhizobium canariense</name>
    <dbReference type="NCBI Taxonomy" id="255045"/>
    <lineage>
        <taxon>Bacteria</taxon>
        <taxon>Pseudomonadati</taxon>
        <taxon>Pseudomonadota</taxon>
        <taxon>Alphaproteobacteria</taxon>
        <taxon>Hyphomicrobiales</taxon>
        <taxon>Nitrobacteraceae</taxon>
        <taxon>Bradyrhizobium</taxon>
    </lineage>
</organism>
<dbReference type="RefSeq" id="WP_146687321.1">
    <property type="nucleotide sequence ID" value="NZ_LT629750.1"/>
</dbReference>
<dbReference type="AlphaFoldDB" id="A0A1H1SWT3"/>
<proteinExistence type="predicted"/>
<feature type="transmembrane region" description="Helical" evidence="1">
    <location>
        <begin position="40"/>
        <end position="59"/>
    </location>
</feature>
<dbReference type="EMBL" id="LT629750">
    <property type="protein sequence ID" value="SDS52507.1"/>
    <property type="molecule type" value="Genomic_DNA"/>
</dbReference>
<keyword evidence="1" id="KW-0812">Transmembrane</keyword>
<keyword evidence="1" id="KW-0472">Membrane</keyword>
<keyword evidence="1" id="KW-1133">Transmembrane helix</keyword>
<evidence type="ECO:0000256" key="1">
    <source>
        <dbReference type="SAM" id="Phobius"/>
    </source>
</evidence>
<gene>
    <name evidence="3" type="ORF">SAMN05444158_2323</name>
</gene>
<accession>A0A1H1SWT3</accession>
<keyword evidence="4" id="KW-1185">Reference proteome</keyword>
<feature type="domain" description="Inner membrane protein YgaP-like transmembrane" evidence="2">
    <location>
        <begin position="1"/>
        <end position="64"/>
    </location>
</feature>
<name>A0A1H1SWT3_9BRAD</name>
<dbReference type="Proteomes" id="UP000243904">
    <property type="component" value="Chromosome I"/>
</dbReference>
<reference evidence="4" key="1">
    <citation type="submission" date="2016-10" db="EMBL/GenBank/DDBJ databases">
        <authorList>
            <person name="Varghese N."/>
            <person name="Submissions S."/>
        </authorList>
    </citation>
    <scope>NUCLEOTIDE SEQUENCE [LARGE SCALE GENOMIC DNA]</scope>
    <source>
        <strain evidence="4">GAS369</strain>
    </source>
</reference>
<sequence>MPKNIGMIDQYVRIVLGLALVAFAFQDGLSVQGWHWAGLTGFVLLLTAFFRSCPAYSVLGISSRAAHRRSEAGRFEI</sequence>
<dbReference type="Pfam" id="PF11127">
    <property type="entry name" value="YgaP-like_TM"/>
    <property type="match status" value="1"/>
</dbReference>
<evidence type="ECO:0000313" key="3">
    <source>
        <dbReference type="EMBL" id="SDS52507.1"/>
    </source>
</evidence>
<evidence type="ECO:0000259" key="2">
    <source>
        <dbReference type="Pfam" id="PF11127"/>
    </source>
</evidence>
<dbReference type="InterPro" id="IPR021309">
    <property type="entry name" value="YgaP-like_TM"/>
</dbReference>
<evidence type="ECO:0000313" key="4">
    <source>
        <dbReference type="Proteomes" id="UP000243904"/>
    </source>
</evidence>